<organism evidence="3 4">
    <name type="scientific">Oceanobacillus luteolus</name>
    <dbReference type="NCBI Taxonomy" id="1274358"/>
    <lineage>
        <taxon>Bacteria</taxon>
        <taxon>Bacillati</taxon>
        <taxon>Bacillota</taxon>
        <taxon>Bacilli</taxon>
        <taxon>Bacillales</taxon>
        <taxon>Bacillaceae</taxon>
        <taxon>Oceanobacillus</taxon>
    </lineage>
</organism>
<dbReference type="CDD" id="cd00761">
    <property type="entry name" value="Glyco_tranf_GTA_type"/>
    <property type="match status" value="1"/>
</dbReference>
<proteinExistence type="inferred from homology"/>
<dbReference type="Gene3D" id="3.90.550.10">
    <property type="entry name" value="Spore Coat Polysaccharide Biosynthesis Protein SpsA, Chain A"/>
    <property type="match status" value="1"/>
</dbReference>
<dbReference type="SUPFAM" id="SSF53448">
    <property type="entry name" value="Nucleotide-diphospho-sugar transferases"/>
    <property type="match status" value="1"/>
</dbReference>
<evidence type="ECO:0000259" key="2">
    <source>
        <dbReference type="Pfam" id="PF00535"/>
    </source>
</evidence>
<comment type="caution">
    <text evidence="3">The sequence shown here is derived from an EMBL/GenBank/DDBJ whole genome shotgun (WGS) entry which is preliminary data.</text>
</comment>
<accession>A0ABW4HX22</accession>
<dbReference type="PANTHER" id="PTHR22916:SF3">
    <property type="entry name" value="UDP-GLCNAC:BETAGAL BETA-1,3-N-ACETYLGLUCOSAMINYLTRANSFERASE-LIKE PROTEIN 1"/>
    <property type="match status" value="1"/>
</dbReference>
<dbReference type="InterPro" id="IPR029044">
    <property type="entry name" value="Nucleotide-diphossugar_trans"/>
</dbReference>
<feature type="domain" description="Glycosyltransferase 2-like" evidence="2">
    <location>
        <begin position="8"/>
        <end position="136"/>
    </location>
</feature>
<dbReference type="InterPro" id="IPR001173">
    <property type="entry name" value="Glyco_trans_2-like"/>
</dbReference>
<name>A0ABW4HX22_9BACI</name>
<evidence type="ECO:0000256" key="1">
    <source>
        <dbReference type="ARBA" id="ARBA00006739"/>
    </source>
</evidence>
<comment type="similarity">
    <text evidence="1">Belongs to the glycosyltransferase 2 family.</text>
</comment>
<keyword evidence="4" id="KW-1185">Reference proteome</keyword>
<dbReference type="RefSeq" id="WP_379598799.1">
    <property type="nucleotide sequence ID" value="NZ_JBHUDE010000155.1"/>
</dbReference>
<dbReference type="PANTHER" id="PTHR22916">
    <property type="entry name" value="GLYCOSYLTRANSFERASE"/>
    <property type="match status" value="1"/>
</dbReference>
<dbReference type="Pfam" id="PF00535">
    <property type="entry name" value="Glycos_transf_2"/>
    <property type="match status" value="1"/>
</dbReference>
<protein>
    <submittedName>
        <fullName evidence="3">Glycosyltransferase family 2 protein</fullName>
    </submittedName>
</protein>
<sequence>MKQQPLISVITPAYNSERFIGETIESVLNQTYTDWEMIIVDDCSSDNTREIVERYKQQDPRIQLHVLDENSGSAVARNTAMKHAQGRYIAFLDSDDRWLPEKLEKQLEFMQKKDIAFSFTTYVRMQEDGTRTNAISNTPEYVDYDDLMKRCVIGCLTVMIDREKTGHMEMVNIRTRQDYAYWLALTRKGFLAYGLPEILAEYRLVGNSISSNKWKAAKRNWYVFRQVEEQSLPKSIWYFAHYVVLSIKDMIKWRMKK</sequence>
<dbReference type="Proteomes" id="UP001597221">
    <property type="component" value="Unassembled WGS sequence"/>
</dbReference>
<evidence type="ECO:0000313" key="4">
    <source>
        <dbReference type="Proteomes" id="UP001597221"/>
    </source>
</evidence>
<dbReference type="EMBL" id="JBHUDE010000155">
    <property type="protein sequence ID" value="MFD1609364.1"/>
    <property type="molecule type" value="Genomic_DNA"/>
</dbReference>
<evidence type="ECO:0000313" key="3">
    <source>
        <dbReference type="EMBL" id="MFD1609364.1"/>
    </source>
</evidence>
<gene>
    <name evidence="3" type="ORF">ACFSBH_17235</name>
</gene>
<reference evidence="4" key="1">
    <citation type="journal article" date="2019" name="Int. J. Syst. Evol. Microbiol.">
        <title>The Global Catalogue of Microorganisms (GCM) 10K type strain sequencing project: providing services to taxonomists for standard genome sequencing and annotation.</title>
        <authorList>
            <consortium name="The Broad Institute Genomics Platform"/>
            <consortium name="The Broad Institute Genome Sequencing Center for Infectious Disease"/>
            <person name="Wu L."/>
            <person name="Ma J."/>
        </authorList>
    </citation>
    <scope>NUCLEOTIDE SEQUENCE [LARGE SCALE GENOMIC DNA]</scope>
    <source>
        <strain evidence="4">CGMCC 1.12376</strain>
    </source>
</reference>